<dbReference type="InterPro" id="IPR051873">
    <property type="entry name" value="KNR4/SMI1_regulator"/>
</dbReference>
<feature type="region of interest" description="Disordered" evidence="1">
    <location>
        <begin position="12"/>
        <end position="46"/>
    </location>
</feature>
<name>A0A316UT73_9BASI</name>
<keyword evidence="4" id="KW-1185">Reference proteome</keyword>
<feature type="region of interest" description="Disordered" evidence="1">
    <location>
        <begin position="741"/>
        <end position="779"/>
    </location>
</feature>
<gene>
    <name evidence="3" type="ORF">BDZ90DRAFT_279326</name>
</gene>
<dbReference type="AlphaFoldDB" id="A0A316UT73"/>
<feature type="region of interest" description="Disordered" evidence="1">
    <location>
        <begin position="352"/>
        <end position="371"/>
    </location>
</feature>
<dbReference type="Pfam" id="PF09346">
    <property type="entry name" value="SMI1_KNR4"/>
    <property type="match status" value="1"/>
</dbReference>
<dbReference type="STRING" id="1569628.A0A316UT73"/>
<dbReference type="Proteomes" id="UP000245884">
    <property type="component" value="Unassembled WGS sequence"/>
</dbReference>
<dbReference type="RefSeq" id="XP_025362816.1">
    <property type="nucleotide sequence ID" value="XM_025509161.1"/>
</dbReference>
<feature type="compositionally biased region" description="Polar residues" evidence="1">
    <location>
        <begin position="696"/>
        <end position="712"/>
    </location>
</feature>
<feature type="compositionally biased region" description="Basic and acidic residues" evidence="1">
    <location>
        <begin position="636"/>
        <end position="646"/>
    </location>
</feature>
<feature type="compositionally biased region" description="Polar residues" evidence="1">
    <location>
        <begin position="589"/>
        <end position="602"/>
    </location>
</feature>
<feature type="domain" description="Knr4/Smi1-like" evidence="2">
    <location>
        <begin position="165"/>
        <end position="729"/>
    </location>
</feature>
<feature type="compositionally biased region" description="Low complexity" evidence="1">
    <location>
        <begin position="436"/>
        <end position="445"/>
    </location>
</feature>
<dbReference type="GO" id="GO:0070880">
    <property type="term" value="P:fungal-type cell wall beta-glucan biosynthetic process"/>
    <property type="evidence" value="ECO:0007669"/>
    <property type="project" value="TreeGrafter"/>
</dbReference>
<sequence length="779" mass="81124">MSGGLLSSITSLFGGAPDSTSNRKSSSSVFGSGFPSSSRRGPPSRLDDAAWSLPYNYANGANNSSSPLASPLYPPPPGSAASFNTLNGAASDSVAHLASQSSHTLVNPPQPAAAVGGIRSTMDARTPTGLSIPSTSFPPLRHTWNRIRTWSESHYPELKDTLNWPATEAQLDELEYAIGFSLPAAVRQSYLCFNGQELESNQSCGDGIFFGLPLLSLEQIAEEWKFWRAVDDDPTSGASDEVRQWQSSCPDKWVRAQYSCRGWIPLITDRVGNYIGVDVTPHPSGGGAPGQMILFGRDFDTKVVLWRGEGEGGWGRFLQYVAEELESGEMWTLEELSSGSEDEEDAIGYESYFSGGGSGSGRGGGDRGGEGSAGFRLTGEYRGWPVLEAWADRSMRCWEEVGLLAGVPFGQGEMPSVRLSGVDENGESIDAEGSARRSTSSGSSTHNRLVDGDVDHPLQGESANPDDSLNGSMYGRPFSPSNEPPPQPAASTSQDLLETRPQGRRISDTLSPPPASVRGGASRNKQKHRDGGDMGAAGTLSASSSSSRQSSSARRRPPPPAPAQPLDLPTIDDVRAARAAALAAHERSTQVQYSDLENSTAGLSLGRNGTIRAASGQGPQQGGAGRGTRSSEALELDSRSFGDGRRTTSGLGVGGGPLSDVVVVGSDGGRRSMQSPSPRGSTDRERDSRDRVRYDSPSTNLMDGSAPNSPSLGSGAAFPGGVPADYVASPLSHSYVGRVASVGEGGDSAASTPTKAKGGAVSSLGGALGGGAGGLEATS</sequence>
<protein>
    <recommendedName>
        <fullName evidence="2">Knr4/Smi1-like domain-containing protein</fullName>
    </recommendedName>
</protein>
<feature type="compositionally biased region" description="Low complexity" evidence="1">
    <location>
        <begin position="541"/>
        <end position="552"/>
    </location>
</feature>
<feature type="compositionally biased region" description="Basic and acidic residues" evidence="1">
    <location>
        <begin position="448"/>
        <end position="458"/>
    </location>
</feature>
<feature type="compositionally biased region" description="Basic and acidic residues" evidence="1">
    <location>
        <begin position="681"/>
        <end position="694"/>
    </location>
</feature>
<dbReference type="GO" id="GO:0043332">
    <property type="term" value="C:mating projection tip"/>
    <property type="evidence" value="ECO:0007669"/>
    <property type="project" value="TreeGrafter"/>
</dbReference>
<evidence type="ECO:0000313" key="4">
    <source>
        <dbReference type="Proteomes" id="UP000245884"/>
    </source>
</evidence>
<dbReference type="InterPro" id="IPR018958">
    <property type="entry name" value="Knr4/Smi1-like_dom"/>
</dbReference>
<dbReference type="SMART" id="SM00860">
    <property type="entry name" value="SMI1_KNR4"/>
    <property type="match status" value="1"/>
</dbReference>
<dbReference type="OrthoDB" id="2305498at2759"/>
<feature type="compositionally biased region" description="Polar residues" evidence="1">
    <location>
        <begin position="461"/>
        <end position="471"/>
    </location>
</feature>
<feature type="compositionally biased region" description="Gly residues" evidence="1">
    <location>
        <begin position="766"/>
        <end position="779"/>
    </location>
</feature>
<evidence type="ECO:0000313" key="3">
    <source>
        <dbReference type="EMBL" id="PWN28204.1"/>
    </source>
</evidence>
<feature type="region of interest" description="Disordered" evidence="1">
    <location>
        <begin position="409"/>
        <end position="728"/>
    </location>
</feature>
<accession>A0A316UT73</accession>
<organism evidence="3 4">
    <name type="scientific">Jaminaea rosea</name>
    <dbReference type="NCBI Taxonomy" id="1569628"/>
    <lineage>
        <taxon>Eukaryota</taxon>
        <taxon>Fungi</taxon>
        <taxon>Dikarya</taxon>
        <taxon>Basidiomycota</taxon>
        <taxon>Ustilaginomycotina</taxon>
        <taxon>Exobasidiomycetes</taxon>
        <taxon>Microstromatales</taxon>
        <taxon>Microstromatales incertae sedis</taxon>
        <taxon>Jaminaea</taxon>
    </lineage>
</organism>
<dbReference type="PANTHER" id="PTHR47432:SF1">
    <property type="entry name" value="CELL WALL ASSEMBLY REGULATOR SMI1"/>
    <property type="match status" value="1"/>
</dbReference>
<dbReference type="GeneID" id="37030984"/>
<dbReference type="EMBL" id="KZ819666">
    <property type="protein sequence ID" value="PWN28204.1"/>
    <property type="molecule type" value="Genomic_DNA"/>
</dbReference>
<dbReference type="InterPro" id="IPR037883">
    <property type="entry name" value="Knr4/Smi1-like_sf"/>
</dbReference>
<evidence type="ECO:0000259" key="2">
    <source>
        <dbReference type="SMART" id="SM00860"/>
    </source>
</evidence>
<dbReference type="PANTHER" id="PTHR47432">
    <property type="entry name" value="CELL WALL ASSEMBLY REGULATOR SMI1"/>
    <property type="match status" value="1"/>
</dbReference>
<feature type="compositionally biased region" description="Gly residues" evidence="1">
    <location>
        <begin position="354"/>
        <end position="363"/>
    </location>
</feature>
<reference evidence="3 4" key="1">
    <citation type="journal article" date="2018" name="Mol. Biol. Evol.">
        <title>Broad Genomic Sampling Reveals a Smut Pathogenic Ancestry of the Fungal Clade Ustilaginomycotina.</title>
        <authorList>
            <person name="Kijpornyongpan T."/>
            <person name="Mondo S.J."/>
            <person name="Barry K."/>
            <person name="Sandor L."/>
            <person name="Lee J."/>
            <person name="Lipzen A."/>
            <person name="Pangilinan J."/>
            <person name="LaButti K."/>
            <person name="Hainaut M."/>
            <person name="Henrissat B."/>
            <person name="Grigoriev I.V."/>
            <person name="Spatafora J.W."/>
            <person name="Aime M.C."/>
        </authorList>
    </citation>
    <scope>NUCLEOTIDE SEQUENCE [LARGE SCALE GENOMIC DNA]</scope>
    <source>
        <strain evidence="3 4">MCA 5214</strain>
    </source>
</reference>
<proteinExistence type="predicted"/>
<evidence type="ECO:0000256" key="1">
    <source>
        <dbReference type="SAM" id="MobiDB-lite"/>
    </source>
</evidence>
<feature type="compositionally biased region" description="Low complexity" evidence="1">
    <location>
        <begin position="25"/>
        <end position="44"/>
    </location>
</feature>
<dbReference type="SUPFAM" id="SSF160631">
    <property type="entry name" value="SMI1/KNR4-like"/>
    <property type="match status" value="1"/>
</dbReference>